<dbReference type="Proteomes" id="UP000583929">
    <property type="component" value="Unassembled WGS sequence"/>
</dbReference>
<feature type="compositionally biased region" description="Basic and acidic residues" evidence="22">
    <location>
        <begin position="922"/>
        <end position="931"/>
    </location>
</feature>
<evidence type="ECO:0000256" key="19">
    <source>
        <dbReference type="ARBA" id="ARBA00047899"/>
    </source>
</evidence>
<evidence type="ECO:0000259" key="25">
    <source>
        <dbReference type="PROSITE" id="PS50011"/>
    </source>
</evidence>
<dbReference type="Pfam" id="PF00069">
    <property type="entry name" value="Pkinase"/>
    <property type="match status" value="1"/>
</dbReference>
<evidence type="ECO:0000256" key="4">
    <source>
        <dbReference type="ARBA" id="ARBA00012513"/>
    </source>
</evidence>
<keyword evidence="27" id="KW-1185">Reference proteome</keyword>
<keyword evidence="6" id="KW-0723">Serine/threonine-protein kinase</keyword>
<dbReference type="Pfam" id="PF00560">
    <property type="entry name" value="LRR_1"/>
    <property type="match status" value="8"/>
</dbReference>
<evidence type="ECO:0000256" key="24">
    <source>
        <dbReference type="SAM" id="SignalP"/>
    </source>
</evidence>
<comment type="subcellular location">
    <subcellularLocation>
        <location evidence="1">Cell membrane</location>
        <topology evidence="1">Single-pass type I membrane protein</topology>
    </subcellularLocation>
</comment>
<evidence type="ECO:0000256" key="13">
    <source>
        <dbReference type="ARBA" id="ARBA00022741"/>
    </source>
</evidence>
<dbReference type="InterPro" id="IPR000719">
    <property type="entry name" value="Prot_kinase_dom"/>
</dbReference>
<organism evidence="26 27">
    <name type="scientific">Cannabis sativa</name>
    <name type="common">Hemp</name>
    <name type="synonym">Marijuana</name>
    <dbReference type="NCBI Taxonomy" id="3483"/>
    <lineage>
        <taxon>Eukaryota</taxon>
        <taxon>Viridiplantae</taxon>
        <taxon>Streptophyta</taxon>
        <taxon>Embryophyta</taxon>
        <taxon>Tracheophyta</taxon>
        <taxon>Spermatophyta</taxon>
        <taxon>Magnoliopsida</taxon>
        <taxon>eudicotyledons</taxon>
        <taxon>Gunneridae</taxon>
        <taxon>Pentapetalae</taxon>
        <taxon>rosids</taxon>
        <taxon>fabids</taxon>
        <taxon>Rosales</taxon>
        <taxon>Cannabaceae</taxon>
        <taxon>Cannabis</taxon>
    </lineage>
</organism>
<comment type="similarity">
    <text evidence="3">Belongs to the RLP family.</text>
</comment>
<dbReference type="PROSITE" id="PS00108">
    <property type="entry name" value="PROTEIN_KINASE_ST"/>
    <property type="match status" value="1"/>
</dbReference>
<feature type="chain" id="PRO_5043239236" description="non-specific serine/threonine protein kinase" evidence="24">
    <location>
        <begin position="26"/>
        <end position="1001"/>
    </location>
</feature>
<dbReference type="FunFam" id="3.80.10.10:FF:000215">
    <property type="entry name" value="Receptor-like protein kinase HSL1"/>
    <property type="match status" value="1"/>
</dbReference>
<evidence type="ECO:0000256" key="14">
    <source>
        <dbReference type="ARBA" id="ARBA00022777"/>
    </source>
</evidence>
<evidence type="ECO:0000256" key="9">
    <source>
        <dbReference type="ARBA" id="ARBA00022679"/>
    </source>
</evidence>
<evidence type="ECO:0000256" key="12">
    <source>
        <dbReference type="ARBA" id="ARBA00022737"/>
    </source>
</evidence>
<evidence type="ECO:0000256" key="10">
    <source>
        <dbReference type="ARBA" id="ARBA00022692"/>
    </source>
</evidence>
<keyword evidence="12" id="KW-0677">Repeat</keyword>
<dbReference type="Gene3D" id="3.30.200.20">
    <property type="entry name" value="Phosphorylase Kinase, domain 1"/>
    <property type="match status" value="1"/>
</dbReference>
<dbReference type="Pfam" id="PF08263">
    <property type="entry name" value="LRRNT_2"/>
    <property type="match status" value="1"/>
</dbReference>
<gene>
    <name evidence="26" type="ORF">G4B88_017620</name>
</gene>
<evidence type="ECO:0000256" key="18">
    <source>
        <dbReference type="ARBA" id="ARBA00023180"/>
    </source>
</evidence>
<dbReference type="GO" id="GO:0009791">
    <property type="term" value="P:post-embryonic development"/>
    <property type="evidence" value="ECO:0007669"/>
    <property type="project" value="UniProtKB-ARBA"/>
</dbReference>
<dbReference type="SUPFAM" id="SSF56112">
    <property type="entry name" value="Protein kinase-like (PK-like)"/>
    <property type="match status" value="1"/>
</dbReference>
<dbReference type="InterPro" id="IPR011009">
    <property type="entry name" value="Kinase-like_dom_sf"/>
</dbReference>
<comment type="caution">
    <text evidence="26">The sequence shown here is derived from an EMBL/GenBank/DDBJ whole genome shotgun (WGS) entry which is preliminary data.</text>
</comment>
<dbReference type="GO" id="GO:0051707">
    <property type="term" value="P:response to other organism"/>
    <property type="evidence" value="ECO:0007669"/>
    <property type="project" value="UniProtKB-ARBA"/>
</dbReference>
<dbReference type="GO" id="GO:0033612">
    <property type="term" value="F:receptor serine/threonine kinase binding"/>
    <property type="evidence" value="ECO:0007669"/>
    <property type="project" value="TreeGrafter"/>
</dbReference>
<dbReference type="Gene3D" id="1.10.510.10">
    <property type="entry name" value="Transferase(Phosphotransferase) domain 1"/>
    <property type="match status" value="1"/>
</dbReference>
<evidence type="ECO:0000256" key="17">
    <source>
        <dbReference type="ARBA" id="ARBA00023136"/>
    </source>
</evidence>
<dbReference type="GO" id="GO:0004674">
    <property type="term" value="F:protein serine/threonine kinase activity"/>
    <property type="evidence" value="ECO:0007669"/>
    <property type="project" value="UniProtKB-KW"/>
</dbReference>
<evidence type="ECO:0000256" key="20">
    <source>
        <dbReference type="ARBA" id="ARBA00048679"/>
    </source>
</evidence>
<dbReference type="SUPFAM" id="SSF52058">
    <property type="entry name" value="L domain-like"/>
    <property type="match status" value="2"/>
</dbReference>
<keyword evidence="5" id="KW-1003">Cell membrane</keyword>
<evidence type="ECO:0000256" key="8">
    <source>
        <dbReference type="ARBA" id="ARBA00022614"/>
    </source>
</evidence>
<accession>A0A7J6I522</accession>
<keyword evidence="16 23" id="KW-1133">Transmembrane helix</keyword>
<comment type="similarity">
    <text evidence="2">Belongs to the protein kinase superfamily. Ser/Thr protein kinase family.</text>
</comment>
<comment type="catalytic activity">
    <reaction evidence="20">
        <text>L-seryl-[protein] + ATP = O-phospho-L-seryl-[protein] + ADP + H(+)</text>
        <dbReference type="Rhea" id="RHEA:17989"/>
        <dbReference type="Rhea" id="RHEA-COMP:9863"/>
        <dbReference type="Rhea" id="RHEA-COMP:11604"/>
        <dbReference type="ChEBI" id="CHEBI:15378"/>
        <dbReference type="ChEBI" id="CHEBI:29999"/>
        <dbReference type="ChEBI" id="CHEBI:30616"/>
        <dbReference type="ChEBI" id="CHEBI:83421"/>
        <dbReference type="ChEBI" id="CHEBI:456216"/>
        <dbReference type="EC" id="2.7.11.1"/>
    </reaction>
</comment>
<sequence length="1001" mass="110235">MTYLNPTLPQLLFFISSSWVILTAASLAGDTDILIRVKNAQLEDPNGALDDWVPNKDRNPCNWTGITCDLKPLAVVSVNLSATGIRGGFPSGFCRVRSLRNLILSNNEINGTLSSQALLLCSHLQYLDLNNNLLVGPLPEFSPEFSSLQYLDLSANSFSGNVSESLGFLSSLSVLLLSSNYLTGQIPWSLGNLTELITLGIGYVTLNQSSLPPEIGKLTKLQTLFMPSCGLSGSIPETIGNLVQLKIFDLSENQLYGKIPETIGGMKNIEQIELYSNRLTGELPVSLGSLSYLSNLDVSQNSLTGKLPKEVAALGLVSLNLNDNFFQGEVPESLASNKYLQQLKIFNNSFSGNLPENLGRNSDLQEIDFSTNKFTGELPKHLCYSKKLWSLVAFSNKFSGNFPTTLSECTTLTYLRIEDNEFSGDFPARVWGLPKLYFLKLNHNRFEGSVSSSISGANNLTTLLLTGNKFSGQLPAAICKLSQLVSLSVDNNQFSGDLPLCITELRKLQKLVMAENMLTGKIPSSVHSWTELVELNLSKNQISGEIPPEIGILPVLNYLDLSDNLLSGEIPTELTKLRLNEFSLSNNKLHGKVPSGLTQPQYIAGLTGNPDLCSPNFAPFPPCSRPKPATLYVVIILSICAALLIGSLLWYVRKKSDLFGPKPKRLCKLTTFQRMGLNEEEVIVPLTEDKLIGSGGSGRVYKVKLKTGETVAVKKLWNVEKKEDTDKIFESEIETLGRIRHGNIVKLLFSCSGEDNRILGYEYMENGSLGDVLHEEKCASLLDWPQRLTIAQGAAQGLAYLHHDCDPAIVHRDVKSNNILLDGEFRPRVADFGLAKSLQRHVAGEEAYGAMSRVAGSYGYIAPEYAYTLKVNEKSDVYSFGVVLLELITGKRPNDSSFGDNKDIVKWVTDVTLSLSSSPQEDPTKRSHDDSGSSTNPWKFLDQLVDPRMDLTTSDYEEIEKVLDVALMCTSRIPLSRPSMRKVVELLKLKDQKLARSKTIN</sequence>
<dbReference type="PANTHER" id="PTHR48056:SF35">
    <property type="entry name" value="LRR RECEPTOR-LIKE SERINE_THREONINE-PROTEIN KINASE HSL2"/>
    <property type="match status" value="1"/>
</dbReference>
<dbReference type="PROSITE" id="PS50011">
    <property type="entry name" value="PROTEIN_KINASE_DOM"/>
    <property type="match status" value="1"/>
</dbReference>
<evidence type="ECO:0000256" key="3">
    <source>
        <dbReference type="ARBA" id="ARBA00009592"/>
    </source>
</evidence>
<feature type="transmembrane region" description="Helical" evidence="23">
    <location>
        <begin position="629"/>
        <end position="652"/>
    </location>
</feature>
<dbReference type="AlphaFoldDB" id="A0A7J6I522"/>
<dbReference type="EMBL" id="JAATIQ010000009">
    <property type="protein sequence ID" value="KAF4402108.1"/>
    <property type="molecule type" value="Genomic_DNA"/>
</dbReference>
<dbReference type="InterPro" id="IPR013210">
    <property type="entry name" value="LRR_N_plant-typ"/>
</dbReference>
<dbReference type="GO" id="GO:0006952">
    <property type="term" value="P:defense response"/>
    <property type="evidence" value="ECO:0007669"/>
    <property type="project" value="UniProtKB-ARBA"/>
</dbReference>
<proteinExistence type="inferred from homology"/>
<dbReference type="InterPro" id="IPR001611">
    <property type="entry name" value="Leu-rich_rpt"/>
</dbReference>
<keyword evidence="13 21" id="KW-0547">Nucleotide-binding</keyword>
<evidence type="ECO:0000256" key="22">
    <source>
        <dbReference type="SAM" id="MobiDB-lite"/>
    </source>
</evidence>
<dbReference type="PROSITE" id="PS00107">
    <property type="entry name" value="PROTEIN_KINASE_ATP"/>
    <property type="match status" value="1"/>
</dbReference>
<keyword evidence="15 21" id="KW-0067">ATP-binding</keyword>
<evidence type="ECO:0000256" key="21">
    <source>
        <dbReference type="PROSITE-ProRule" id="PRU10141"/>
    </source>
</evidence>
<dbReference type="InterPro" id="IPR050647">
    <property type="entry name" value="Plant_LRR-RLKs"/>
</dbReference>
<evidence type="ECO:0000256" key="2">
    <source>
        <dbReference type="ARBA" id="ARBA00008684"/>
    </source>
</evidence>
<evidence type="ECO:0000313" key="26">
    <source>
        <dbReference type="EMBL" id="KAF4402108.1"/>
    </source>
</evidence>
<keyword evidence="9" id="KW-0808">Transferase</keyword>
<feature type="signal peptide" evidence="24">
    <location>
        <begin position="1"/>
        <end position="25"/>
    </location>
</feature>
<dbReference type="FunFam" id="1.10.510.10:FF:000417">
    <property type="entry name" value="Leucine-rich repeat receptor-like protein kinase"/>
    <property type="match status" value="1"/>
</dbReference>
<keyword evidence="18" id="KW-0325">Glycoprotein</keyword>
<evidence type="ECO:0000256" key="5">
    <source>
        <dbReference type="ARBA" id="ARBA00022475"/>
    </source>
</evidence>
<feature type="region of interest" description="Disordered" evidence="22">
    <location>
        <begin position="915"/>
        <end position="935"/>
    </location>
</feature>
<evidence type="ECO:0000313" key="27">
    <source>
        <dbReference type="Proteomes" id="UP000583929"/>
    </source>
</evidence>
<accession>A0A803PDK2</accession>
<protein>
    <recommendedName>
        <fullName evidence="4">non-specific serine/threonine protein kinase</fullName>
        <ecNumber evidence="4">2.7.11.1</ecNumber>
    </recommendedName>
</protein>
<dbReference type="Gene3D" id="3.80.10.10">
    <property type="entry name" value="Ribonuclease Inhibitor"/>
    <property type="match status" value="4"/>
</dbReference>
<dbReference type="InterPro" id="IPR017441">
    <property type="entry name" value="Protein_kinase_ATP_BS"/>
</dbReference>
<evidence type="ECO:0000256" key="15">
    <source>
        <dbReference type="ARBA" id="ARBA00022840"/>
    </source>
</evidence>
<dbReference type="InterPro" id="IPR008271">
    <property type="entry name" value="Ser/Thr_kinase_AS"/>
</dbReference>
<dbReference type="GO" id="GO:0005886">
    <property type="term" value="C:plasma membrane"/>
    <property type="evidence" value="ECO:0007669"/>
    <property type="project" value="UniProtKB-SubCell"/>
</dbReference>
<evidence type="ECO:0000256" key="11">
    <source>
        <dbReference type="ARBA" id="ARBA00022729"/>
    </source>
</evidence>
<dbReference type="FunFam" id="3.80.10.10:FF:000275">
    <property type="entry name" value="Leucine-rich repeat receptor-like protein kinase"/>
    <property type="match status" value="1"/>
</dbReference>
<feature type="domain" description="Protein kinase" evidence="25">
    <location>
        <begin position="686"/>
        <end position="994"/>
    </location>
</feature>
<dbReference type="GO" id="GO:0005524">
    <property type="term" value="F:ATP binding"/>
    <property type="evidence" value="ECO:0007669"/>
    <property type="project" value="UniProtKB-UniRule"/>
</dbReference>
<dbReference type="OrthoDB" id="2021138at2759"/>
<dbReference type="InterPro" id="IPR032675">
    <property type="entry name" value="LRR_dom_sf"/>
</dbReference>
<keyword evidence="10 23" id="KW-0812">Transmembrane</keyword>
<keyword evidence="8" id="KW-0433">Leucine-rich repeat</keyword>
<dbReference type="OMA" id="PPYLCYR"/>
<dbReference type="EC" id="2.7.11.1" evidence="4"/>
<comment type="catalytic activity">
    <reaction evidence="19">
        <text>L-threonyl-[protein] + ATP = O-phospho-L-threonyl-[protein] + ADP + H(+)</text>
        <dbReference type="Rhea" id="RHEA:46608"/>
        <dbReference type="Rhea" id="RHEA-COMP:11060"/>
        <dbReference type="Rhea" id="RHEA-COMP:11605"/>
        <dbReference type="ChEBI" id="CHEBI:15378"/>
        <dbReference type="ChEBI" id="CHEBI:30013"/>
        <dbReference type="ChEBI" id="CHEBI:30616"/>
        <dbReference type="ChEBI" id="CHEBI:61977"/>
        <dbReference type="ChEBI" id="CHEBI:456216"/>
        <dbReference type="EC" id="2.7.11.1"/>
    </reaction>
</comment>
<dbReference type="FunFam" id="3.80.10.10:FF:000453">
    <property type="entry name" value="Leucine-rich receptor-like protein kinase family protein"/>
    <property type="match status" value="1"/>
</dbReference>
<evidence type="ECO:0000256" key="6">
    <source>
        <dbReference type="ARBA" id="ARBA00022527"/>
    </source>
</evidence>
<reference evidence="26 27" key="1">
    <citation type="journal article" date="2020" name="bioRxiv">
        <title>Sequence and annotation of 42 cannabis genomes reveals extensive copy number variation in cannabinoid synthesis and pathogen resistance genes.</title>
        <authorList>
            <person name="Mckernan K.J."/>
            <person name="Helbert Y."/>
            <person name="Kane L.T."/>
            <person name="Ebling H."/>
            <person name="Zhang L."/>
            <person name="Liu B."/>
            <person name="Eaton Z."/>
            <person name="Mclaughlin S."/>
            <person name="Kingan S."/>
            <person name="Baybayan P."/>
            <person name="Concepcion G."/>
            <person name="Jordan M."/>
            <person name="Riva A."/>
            <person name="Barbazuk W."/>
            <person name="Harkins T."/>
        </authorList>
    </citation>
    <scope>NUCLEOTIDE SEQUENCE [LARGE SCALE GENOMIC DNA]</scope>
    <source>
        <strain evidence="27">cv. Jamaican Lion 4</strain>
        <tissue evidence="26">Leaf</tissue>
    </source>
</reference>
<name>A0A7J6I522_CANSA</name>
<evidence type="ECO:0000256" key="23">
    <source>
        <dbReference type="SAM" id="Phobius"/>
    </source>
</evidence>
<evidence type="ECO:0000256" key="1">
    <source>
        <dbReference type="ARBA" id="ARBA00004251"/>
    </source>
</evidence>
<dbReference type="SMART" id="SM00220">
    <property type="entry name" value="S_TKc"/>
    <property type="match status" value="1"/>
</dbReference>
<keyword evidence="7" id="KW-0597">Phosphoprotein</keyword>
<evidence type="ECO:0000256" key="7">
    <source>
        <dbReference type="ARBA" id="ARBA00022553"/>
    </source>
</evidence>
<keyword evidence="17 23" id="KW-0472">Membrane</keyword>
<dbReference type="PANTHER" id="PTHR48056">
    <property type="entry name" value="LRR RECEPTOR-LIKE SERINE/THREONINE-PROTEIN KINASE-RELATED"/>
    <property type="match status" value="1"/>
</dbReference>
<feature type="binding site" evidence="21">
    <location>
        <position position="715"/>
    </location>
    <ligand>
        <name>ATP</name>
        <dbReference type="ChEBI" id="CHEBI:30616"/>
    </ligand>
</feature>
<keyword evidence="11 24" id="KW-0732">Signal</keyword>
<evidence type="ECO:0000256" key="16">
    <source>
        <dbReference type="ARBA" id="ARBA00022989"/>
    </source>
</evidence>
<keyword evidence="14" id="KW-0418">Kinase</keyword>